<accession>A0A976M3E5</accession>
<dbReference type="AlphaFoldDB" id="A0A976M3E5"/>
<sequence length="137" mass="14965">MGVLAVSDNDSTVLYKKETNSDAWKHYNNINCNPNSIISNPDSTSTRSTHLQPVGIKTSLKTSSTGTPPSIESLNVEDTTSVAPGGSEPTEADSGSALKDHEKVQKVCLLKARQVELLKVTVKQEYIINQYSWIMIQ</sequence>
<organism evidence="2 3">
    <name type="scientific">Theileria orientalis</name>
    <dbReference type="NCBI Taxonomy" id="68886"/>
    <lineage>
        <taxon>Eukaryota</taxon>
        <taxon>Sar</taxon>
        <taxon>Alveolata</taxon>
        <taxon>Apicomplexa</taxon>
        <taxon>Aconoidasida</taxon>
        <taxon>Piroplasmida</taxon>
        <taxon>Theileriidae</taxon>
        <taxon>Theileria</taxon>
    </lineage>
</organism>
<dbReference type="EMBL" id="CP056065">
    <property type="protein sequence ID" value="UKJ87573.2"/>
    <property type="molecule type" value="Genomic_DNA"/>
</dbReference>
<evidence type="ECO:0000256" key="1">
    <source>
        <dbReference type="SAM" id="MobiDB-lite"/>
    </source>
</evidence>
<evidence type="ECO:0000313" key="2">
    <source>
        <dbReference type="EMBL" id="UKJ87573.2"/>
    </source>
</evidence>
<reference evidence="2" key="1">
    <citation type="submission" date="2022-07" db="EMBL/GenBank/DDBJ databases">
        <title>Evaluation of T. orientalis genome assembly methods using nanopore sequencing and analysis of variation between genomes.</title>
        <authorList>
            <person name="Yam J."/>
            <person name="Micallef M.L."/>
            <person name="Liu M."/>
            <person name="Djordjevic S.P."/>
            <person name="Bogema D.R."/>
            <person name="Jenkins C."/>
        </authorList>
    </citation>
    <scope>NUCLEOTIDE SEQUENCE</scope>
    <source>
        <strain evidence="2">Fish Creek</strain>
    </source>
</reference>
<proteinExistence type="predicted"/>
<protein>
    <submittedName>
        <fullName evidence="2">Uncharacterized protein</fullName>
    </submittedName>
</protein>
<dbReference type="Proteomes" id="UP000244803">
    <property type="component" value="Chromosome 1"/>
</dbReference>
<name>A0A976M3E5_THEOR</name>
<feature type="region of interest" description="Disordered" evidence="1">
    <location>
        <begin position="35"/>
        <end position="98"/>
    </location>
</feature>
<gene>
    <name evidence="2" type="ORF">MACJ_000008</name>
</gene>
<evidence type="ECO:0000313" key="3">
    <source>
        <dbReference type="Proteomes" id="UP000244803"/>
    </source>
</evidence>
<feature type="compositionally biased region" description="Polar residues" evidence="1">
    <location>
        <begin position="59"/>
        <end position="82"/>
    </location>
</feature>
<feature type="compositionally biased region" description="Polar residues" evidence="1">
    <location>
        <begin position="42"/>
        <end position="51"/>
    </location>
</feature>